<dbReference type="GO" id="GO:0008168">
    <property type="term" value="F:methyltransferase activity"/>
    <property type="evidence" value="ECO:0007669"/>
    <property type="project" value="UniProtKB-KW"/>
</dbReference>
<sequence length="254" mass="27717">MAKLASLALILALASAPLSPTTAAAPAGVASAVALQSRSADNVKLDESRKPAELLKFLGLEQGMTVLDMFGGNRYWAEITAPAIGPTGKVLVWEPTQFYDDKAKEAFQAFASKNPNVSIVASPFEAPELPTNFADFMLINLDYHDVYWENAKFGVKHMEPTSFLQRVYAAMKPGGIVGVVDHVANAGGDTRAVVDKLHRIDPAVVKADFEKAGFVLEGQSDMYRNAADDHSLLVFDPKIRGKTDRFVYKFRKPR</sequence>
<feature type="chain" id="PRO_5047175018" evidence="1">
    <location>
        <begin position="25"/>
        <end position="254"/>
    </location>
</feature>
<gene>
    <name evidence="2" type="ORF">LZ538_05610</name>
</gene>
<dbReference type="RefSeq" id="WP_249831030.1">
    <property type="nucleotide sequence ID" value="NZ_JAMGBE010000002.1"/>
</dbReference>
<dbReference type="Proteomes" id="UP001165342">
    <property type="component" value="Unassembled WGS sequence"/>
</dbReference>
<dbReference type="Gene3D" id="3.40.50.150">
    <property type="entry name" value="Vaccinia Virus protein VP39"/>
    <property type="match status" value="1"/>
</dbReference>
<dbReference type="SUPFAM" id="SSF53335">
    <property type="entry name" value="S-adenosyl-L-methionine-dependent methyltransferases"/>
    <property type="match status" value="1"/>
</dbReference>
<name>A0ABT0S106_9SPHN</name>
<dbReference type="InterPro" id="IPR029063">
    <property type="entry name" value="SAM-dependent_MTases_sf"/>
</dbReference>
<evidence type="ECO:0000313" key="2">
    <source>
        <dbReference type="EMBL" id="MCL6729534.1"/>
    </source>
</evidence>
<accession>A0ABT0S106</accession>
<proteinExistence type="predicted"/>
<keyword evidence="3" id="KW-1185">Reference proteome</keyword>
<dbReference type="EMBL" id="JAMGBE010000002">
    <property type="protein sequence ID" value="MCL6729534.1"/>
    <property type="molecule type" value="Genomic_DNA"/>
</dbReference>
<protein>
    <submittedName>
        <fullName evidence="2">Methyltransferase</fullName>
    </submittedName>
</protein>
<keyword evidence="1" id="KW-0732">Signal</keyword>
<dbReference type="GO" id="GO:0032259">
    <property type="term" value="P:methylation"/>
    <property type="evidence" value="ECO:0007669"/>
    <property type="project" value="UniProtKB-KW"/>
</dbReference>
<feature type="signal peptide" evidence="1">
    <location>
        <begin position="1"/>
        <end position="24"/>
    </location>
</feature>
<comment type="caution">
    <text evidence="2">The sequence shown here is derived from an EMBL/GenBank/DDBJ whole genome shotgun (WGS) entry which is preliminary data.</text>
</comment>
<keyword evidence="2" id="KW-0489">Methyltransferase</keyword>
<evidence type="ECO:0000313" key="3">
    <source>
        <dbReference type="Proteomes" id="UP001165342"/>
    </source>
</evidence>
<organism evidence="2 3">
    <name type="scientific">Sphingomonas hankyongi</name>
    <dbReference type="NCBI Taxonomy" id="2908209"/>
    <lineage>
        <taxon>Bacteria</taxon>
        <taxon>Pseudomonadati</taxon>
        <taxon>Pseudomonadota</taxon>
        <taxon>Alphaproteobacteria</taxon>
        <taxon>Sphingomonadales</taxon>
        <taxon>Sphingomonadaceae</taxon>
        <taxon>Sphingomonas</taxon>
    </lineage>
</organism>
<keyword evidence="2" id="KW-0808">Transferase</keyword>
<dbReference type="PIRSF" id="PIRSF031679">
    <property type="entry name" value="Mtase_Alr7345_prd"/>
    <property type="match status" value="1"/>
</dbReference>
<reference evidence="2" key="1">
    <citation type="submission" date="2022-05" db="EMBL/GenBank/DDBJ databases">
        <authorList>
            <person name="Jo J.-H."/>
            <person name="Im W.-T."/>
        </authorList>
    </citation>
    <scope>NUCLEOTIDE SEQUENCE</scope>
    <source>
        <strain evidence="2">SE220</strain>
    </source>
</reference>
<evidence type="ECO:0000256" key="1">
    <source>
        <dbReference type="SAM" id="SignalP"/>
    </source>
</evidence>
<dbReference type="InterPro" id="IPR016980">
    <property type="entry name" value="S-AdoMet-dep_MeTrfase_Alr7345"/>
</dbReference>